<evidence type="ECO:0000313" key="3">
    <source>
        <dbReference type="EMBL" id="EDK41921.1"/>
    </source>
</evidence>
<feature type="region of interest" description="Disordered" evidence="1">
    <location>
        <begin position="598"/>
        <end position="619"/>
    </location>
</feature>
<dbReference type="Gene3D" id="2.60.40.150">
    <property type="entry name" value="C2 domain"/>
    <property type="match status" value="1"/>
</dbReference>
<feature type="domain" description="C2" evidence="2">
    <location>
        <begin position="21"/>
        <end position="145"/>
    </location>
</feature>
<feature type="compositionally biased region" description="Pro residues" evidence="1">
    <location>
        <begin position="429"/>
        <end position="441"/>
    </location>
</feature>
<dbReference type="Proteomes" id="UP000001996">
    <property type="component" value="Unassembled WGS sequence"/>
</dbReference>
<dbReference type="Pfam" id="PF00168">
    <property type="entry name" value="C2"/>
    <property type="match status" value="1"/>
</dbReference>
<dbReference type="InterPro" id="IPR035892">
    <property type="entry name" value="C2_domain_sf"/>
</dbReference>
<accession>A5DRW3</accession>
<dbReference type="GeneID" id="5235827"/>
<name>A5DRW3_LODEL</name>
<proteinExistence type="predicted"/>
<evidence type="ECO:0000313" key="4">
    <source>
        <dbReference type="Proteomes" id="UP000001996"/>
    </source>
</evidence>
<dbReference type="STRING" id="379508.A5DRW3"/>
<dbReference type="CDD" id="cd08681">
    <property type="entry name" value="C2_fungal_Inn1p-like"/>
    <property type="match status" value="1"/>
</dbReference>
<dbReference type="InParanoid" id="A5DRW3"/>
<dbReference type="PROSITE" id="PS50004">
    <property type="entry name" value="C2"/>
    <property type="match status" value="1"/>
</dbReference>
<feature type="region of interest" description="Disordered" evidence="1">
    <location>
        <begin position="513"/>
        <end position="534"/>
    </location>
</feature>
<dbReference type="OMA" id="MIYLEMT"/>
<keyword evidence="4" id="KW-1185">Reference proteome</keyword>
<gene>
    <name evidence="3" type="ORF">LELG_00099</name>
</gene>
<organism evidence="3 4">
    <name type="scientific">Lodderomyces elongisporus (strain ATCC 11503 / CBS 2605 / JCM 1781 / NBRC 1676 / NRRL YB-4239)</name>
    <name type="common">Yeast</name>
    <name type="synonym">Saccharomyces elongisporus</name>
    <dbReference type="NCBI Taxonomy" id="379508"/>
    <lineage>
        <taxon>Eukaryota</taxon>
        <taxon>Fungi</taxon>
        <taxon>Dikarya</taxon>
        <taxon>Ascomycota</taxon>
        <taxon>Saccharomycotina</taxon>
        <taxon>Pichiomycetes</taxon>
        <taxon>Debaryomycetaceae</taxon>
        <taxon>Candida/Lodderomyces clade</taxon>
        <taxon>Lodderomyces</taxon>
    </lineage>
</organism>
<dbReference type="SUPFAM" id="SSF49562">
    <property type="entry name" value="C2 domain (Calcium/lipid-binding domain, CaLB)"/>
    <property type="match status" value="1"/>
</dbReference>
<dbReference type="InterPro" id="IPR052981">
    <property type="entry name" value="Ingression_C2_domain"/>
</dbReference>
<dbReference type="SMART" id="SM00239">
    <property type="entry name" value="C2"/>
    <property type="match status" value="1"/>
</dbReference>
<dbReference type="eggNOG" id="ENOG502RDJ2">
    <property type="taxonomic scope" value="Eukaryota"/>
</dbReference>
<dbReference type="PANTHER" id="PTHR47052:SF3">
    <property type="entry name" value="INGRESSION PROTEIN 1"/>
    <property type="match status" value="1"/>
</dbReference>
<dbReference type="PANTHER" id="PTHR47052">
    <property type="entry name" value="CONSERVED SERINE PROLINE-RICH PROTEIN (AFU_ORTHOLOGUE AFUA_2G01790)"/>
    <property type="match status" value="1"/>
</dbReference>
<dbReference type="HOGENOM" id="CLU_505248_0_0_1"/>
<sequence length="646" mass="71511">MPDYLAYDVADLDVPSSVHSSHDLSLPSIPTYTDAADGTLVIMIVRAKHLPNRRKLDKQSPYVIVRLGVEAKKTKADFRAGQTPEWTHEVRFQLTRERKPILKVDILDETNGDPTPIGNCEIDALIVFRHPDSTTKGKHIYDNWYDLTCAGKRAGMVYLEMTFYASAPVLPPKIPSQEHVYNHKQHSYRGGHELGNEYGNGKGSGNGRYGDENMNGSFEIDSDVHFAHPETHAPITNDVFVSLENSQTSKRSSLFLKTNQLFKLPTAGDGSVSSHDRDDEVVINVTGPGDGRKSPTKFGAKFSKLKNKLNVKQWGSEPQHLSAFMNNGIKRDLSPISAYGSSDIDKLEEEMSSGRHEYGNRTPYADCNFQQVNLASHGDDDANAVAAYADAADNNMKYRSPSPLSPPPPPQHSISPAKSMHSISSTKPLPKPPVSRKPPPSSASLPLMPNFDHKDSTAIPFSADSVGLDDESDLLPTKVFMLNEQVKSLSTSANQFSSPERISKDEIDPKYYAPTPSEHFSQSGNRFANGIDKRDLEIDKRTKKTGYIGNGMFSPSVFQKASGVNGVTRIGGSNGNGNGNIYNQNNVNSNLYKYRPKNIYDESDDDDDDYIQKPAVPPKIPKGLTEKEYFALEKEKYLRDLQGRRA</sequence>
<dbReference type="InterPro" id="IPR000008">
    <property type="entry name" value="C2_dom"/>
</dbReference>
<dbReference type="OrthoDB" id="270970at2759"/>
<reference evidence="3 4" key="1">
    <citation type="journal article" date="2009" name="Nature">
        <title>Evolution of pathogenicity and sexual reproduction in eight Candida genomes.</title>
        <authorList>
            <person name="Butler G."/>
            <person name="Rasmussen M.D."/>
            <person name="Lin M.F."/>
            <person name="Santos M.A."/>
            <person name="Sakthikumar S."/>
            <person name="Munro C.A."/>
            <person name="Rheinbay E."/>
            <person name="Grabherr M."/>
            <person name="Forche A."/>
            <person name="Reedy J.L."/>
            <person name="Agrafioti I."/>
            <person name="Arnaud M.B."/>
            <person name="Bates S."/>
            <person name="Brown A.J."/>
            <person name="Brunke S."/>
            <person name="Costanzo M.C."/>
            <person name="Fitzpatrick D.A."/>
            <person name="de Groot P.W."/>
            <person name="Harris D."/>
            <person name="Hoyer L.L."/>
            <person name="Hube B."/>
            <person name="Klis F.M."/>
            <person name="Kodira C."/>
            <person name="Lennard N."/>
            <person name="Logue M.E."/>
            <person name="Martin R."/>
            <person name="Neiman A.M."/>
            <person name="Nikolaou E."/>
            <person name="Quail M.A."/>
            <person name="Quinn J."/>
            <person name="Santos M.C."/>
            <person name="Schmitzberger F.F."/>
            <person name="Sherlock G."/>
            <person name="Shah P."/>
            <person name="Silverstein K.A."/>
            <person name="Skrzypek M.S."/>
            <person name="Soll D."/>
            <person name="Staggs R."/>
            <person name="Stansfield I."/>
            <person name="Stumpf M.P."/>
            <person name="Sudbery P.E."/>
            <person name="Srikantha T."/>
            <person name="Zeng Q."/>
            <person name="Berman J."/>
            <person name="Berriman M."/>
            <person name="Heitman J."/>
            <person name="Gow N.A."/>
            <person name="Lorenz M.C."/>
            <person name="Birren B.W."/>
            <person name="Kellis M."/>
            <person name="Cuomo C.A."/>
        </authorList>
    </citation>
    <scope>NUCLEOTIDE SEQUENCE [LARGE SCALE GENOMIC DNA]</scope>
    <source>
        <strain evidence="4">ATCC 11503 / BCRC 21390 / CBS 2605 / JCM 1781 / NBRC 1676 / NRRL YB-4239</strain>
    </source>
</reference>
<protein>
    <recommendedName>
        <fullName evidence="2">C2 domain-containing protein</fullName>
    </recommendedName>
</protein>
<dbReference type="KEGG" id="lel:PVL30_000095"/>
<feature type="region of interest" description="Disordered" evidence="1">
    <location>
        <begin position="396"/>
        <end position="451"/>
    </location>
</feature>
<dbReference type="EMBL" id="CH981524">
    <property type="protein sequence ID" value="EDK41921.1"/>
    <property type="molecule type" value="Genomic_DNA"/>
</dbReference>
<evidence type="ECO:0000259" key="2">
    <source>
        <dbReference type="PROSITE" id="PS50004"/>
    </source>
</evidence>
<evidence type="ECO:0000256" key="1">
    <source>
        <dbReference type="SAM" id="MobiDB-lite"/>
    </source>
</evidence>
<dbReference type="AlphaFoldDB" id="A5DRW3"/>
<dbReference type="InterPro" id="IPR037791">
    <property type="entry name" value="C2_fungal_Inn1"/>
</dbReference>